<comment type="caution">
    <text evidence="1">The sequence shown here is derived from an EMBL/GenBank/DDBJ whole genome shotgun (WGS) entry which is preliminary data.</text>
</comment>
<evidence type="ECO:0000313" key="1">
    <source>
        <dbReference type="EMBL" id="CAG7820244.1"/>
    </source>
</evidence>
<evidence type="ECO:0000313" key="2">
    <source>
        <dbReference type="Proteomes" id="UP000708208"/>
    </source>
</evidence>
<reference evidence="1" key="1">
    <citation type="submission" date="2021-06" db="EMBL/GenBank/DDBJ databases">
        <authorList>
            <person name="Hodson N. C."/>
            <person name="Mongue J. A."/>
            <person name="Jaron S. K."/>
        </authorList>
    </citation>
    <scope>NUCLEOTIDE SEQUENCE</scope>
</reference>
<dbReference type="AlphaFoldDB" id="A0A8J2PPF3"/>
<sequence length="116" mass="13393">MPSASSPTTRVTKRSLSFATSWQFQWELPTPSFPMHPFAFEIVVERAAEGLGNGVRFLYLTSIMPWVSSERQCVEDFLEAQIHFNIVSNHWLFFEDQGFSYWGQNSERLGEKNPVT</sequence>
<name>A0A8J2PPF3_9HEXA</name>
<accession>A0A8J2PPF3</accession>
<gene>
    <name evidence="1" type="ORF">AFUS01_LOCUS30646</name>
</gene>
<dbReference type="EMBL" id="CAJVCH010473668">
    <property type="protein sequence ID" value="CAG7820244.1"/>
    <property type="molecule type" value="Genomic_DNA"/>
</dbReference>
<organism evidence="1 2">
    <name type="scientific">Allacma fusca</name>
    <dbReference type="NCBI Taxonomy" id="39272"/>
    <lineage>
        <taxon>Eukaryota</taxon>
        <taxon>Metazoa</taxon>
        <taxon>Ecdysozoa</taxon>
        <taxon>Arthropoda</taxon>
        <taxon>Hexapoda</taxon>
        <taxon>Collembola</taxon>
        <taxon>Symphypleona</taxon>
        <taxon>Sminthuridae</taxon>
        <taxon>Allacma</taxon>
    </lineage>
</organism>
<protein>
    <submittedName>
        <fullName evidence="1">Uncharacterized protein</fullName>
    </submittedName>
</protein>
<dbReference type="Proteomes" id="UP000708208">
    <property type="component" value="Unassembled WGS sequence"/>
</dbReference>
<keyword evidence="2" id="KW-1185">Reference proteome</keyword>
<proteinExistence type="predicted"/>